<dbReference type="Proteomes" id="UP001497482">
    <property type="component" value="Chromosome 21"/>
</dbReference>
<sequence length="93" mass="9692">MAKLGLALGNLENLPISRGEMGSCCDAAGRAGGVSLKHAWYANKDDTGGTPHHHLPTTELRPLMLLRCSSADEVLRVAAAFTEATAAYGDAVV</sequence>
<proteinExistence type="predicted"/>
<organism evidence="1 2">
    <name type="scientific">Knipowitschia caucasica</name>
    <name type="common">Caucasian dwarf goby</name>
    <name type="synonym">Pomatoschistus caucasicus</name>
    <dbReference type="NCBI Taxonomy" id="637954"/>
    <lineage>
        <taxon>Eukaryota</taxon>
        <taxon>Metazoa</taxon>
        <taxon>Chordata</taxon>
        <taxon>Craniata</taxon>
        <taxon>Vertebrata</taxon>
        <taxon>Euteleostomi</taxon>
        <taxon>Actinopterygii</taxon>
        <taxon>Neopterygii</taxon>
        <taxon>Teleostei</taxon>
        <taxon>Neoteleostei</taxon>
        <taxon>Acanthomorphata</taxon>
        <taxon>Gobiaria</taxon>
        <taxon>Gobiiformes</taxon>
        <taxon>Gobioidei</taxon>
        <taxon>Gobiidae</taxon>
        <taxon>Gobiinae</taxon>
        <taxon>Knipowitschia</taxon>
    </lineage>
</organism>
<gene>
    <name evidence="1" type="ORF">KC01_LOCUS25610</name>
</gene>
<dbReference type="EMBL" id="OZ035843">
    <property type="protein sequence ID" value="CAL1597039.1"/>
    <property type="molecule type" value="Genomic_DNA"/>
</dbReference>
<protein>
    <submittedName>
        <fullName evidence="1">Uncharacterized protein</fullName>
    </submittedName>
</protein>
<evidence type="ECO:0000313" key="1">
    <source>
        <dbReference type="EMBL" id="CAL1597039.1"/>
    </source>
</evidence>
<reference evidence="1 2" key="1">
    <citation type="submission" date="2024-04" db="EMBL/GenBank/DDBJ databases">
        <authorList>
            <person name="Waldvogel A.-M."/>
            <person name="Schoenle A."/>
        </authorList>
    </citation>
    <scope>NUCLEOTIDE SEQUENCE [LARGE SCALE GENOMIC DNA]</scope>
</reference>
<keyword evidence="2" id="KW-1185">Reference proteome</keyword>
<name>A0AAV2LBW7_KNICA</name>
<dbReference type="AlphaFoldDB" id="A0AAV2LBW7"/>
<evidence type="ECO:0000313" key="2">
    <source>
        <dbReference type="Proteomes" id="UP001497482"/>
    </source>
</evidence>
<accession>A0AAV2LBW7</accession>